<evidence type="ECO:0008006" key="4">
    <source>
        <dbReference type="Google" id="ProtNLM"/>
    </source>
</evidence>
<name>A0A1I2RVQ8_9GAMM</name>
<dbReference type="AlphaFoldDB" id="A0A1I2RVQ8"/>
<organism evidence="2 3">
    <name type="scientific">Neptunomonas qingdaonensis</name>
    <dbReference type="NCBI Taxonomy" id="1045558"/>
    <lineage>
        <taxon>Bacteria</taxon>
        <taxon>Pseudomonadati</taxon>
        <taxon>Pseudomonadota</taxon>
        <taxon>Gammaproteobacteria</taxon>
        <taxon>Oceanospirillales</taxon>
        <taxon>Oceanospirillaceae</taxon>
        <taxon>Neptunomonas</taxon>
    </lineage>
</organism>
<dbReference type="RefSeq" id="WP_090727986.1">
    <property type="nucleotide sequence ID" value="NZ_FOOU01000006.1"/>
</dbReference>
<feature type="transmembrane region" description="Helical" evidence="1">
    <location>
        <begin position="46"/>
        <end position="65"/>
    </location>
</feature>
<keyword evidence="1" id="KW-1133">Transmembrane helix</keyword>
<keyword evidence="3" id="KW-1185">Reference proteome</keyword>
<dbReference type="STRING" id="1045558.SAMN05216175_106198"/>
<accession>A0A1I2RVQ8</accession>
<sequence length="97" mass="11415">MNNNTLHHIATGIGFLFLIGWYLLFRKLGFLDWSTMQMPSGYEGSGLMLAIVIMMTPAFFIWSRFNRFVEKKLKIKGVYYEDSYYKDSAKPDKKDRD</sequence>
<evidence type="ECO:0000313" key="2">
    <source>
        <dbReference type="EMBL" id="SFG41851.1"/>
    </source>
</evidence>
<gene>
    <name evidence="2" type="ORF">SAMN05216175_106198</name>
</gene>
<reference evidence="3" key="1">
    <citation type="submission" date="2016-10" db="EMBL/GenBank/DDBJ databases">
        <authorList>
            <person name="Varghese N."/>
            <person name="Submissions S."/>
        </authorList>
    </citation>
    <scope>NUCLEOTIDE SEQUENCE [LARGE SCALE GENOMIC DNA]</scope>
    <source>
        <strain evidence="3">CGMCC 1.10971</strain>
    </source>
</reference>
<evidence type="ECO:0000256" key="1">
    <source>
        <dbReference type="SAM" id="Phobius"/>
    </source>
</evidence>
<dbReference type="EMBL" id="FOOU01000006">
    <property type="protein sequence ID" value="SFG41851.1"/>
    <property type="molecule type" value="Genomic_DNA"/>
</dbReference>
<evidence type="ECO:0000313" key="3">
    <source>
        <dbReference type="Proteomes" id="UP000198623"/>
    </source>
</evidence>
<protein>
    <recommendedName>
        <fullName evidence="4">Solute:sodium symporter small subunit</fullName>
    </recommendedName>
</protein>
<keyword evidence="1" id="KW-0472">Membrane</keyword>
<keyword evidence="1" id="KW-0812">Transmembrane</keyword>
<dbReference type="OrthoDB" id="6089563at2"/>
<feature type="transmembrane region" description="Helical" evidence="1">
    <location>
        <begin position="6"/>
        <end position="25"/>
    </location>
</feature>
<proteinExistence type="predicted"/>
<dbReference type="Proteomes" id="UP000198623">
    <property type="component" value="Unassembled WGS sequence"/>
</dbReference>